<dbReference type="PROSITE" id="PS50109">
    <property type="entry name" value="HIS_KIN"/>
    <property type="match status" value="1"/>
</dbReference>
<evidence type="ECO:0000256" key="6">
    <source>
        <dbReference type="ARBA" id="ARBA00023012"/>
    </source>
</evidence>
<dbReference type="Pfam" id="PF01590">
    <property type="entry name" value="GAF"/>
    <property type="match status" value="1"/>
</dbReference>
<dbReference type="Gene3D" id="3.30.565.10">
    <property type="entry name" value="Histidine kinase-like ATPase, C-terminal domain"/>
    <property type="match status" value="1"/>
</dbReference>
<protein>
    <recommendedName>
        <fullName evidence="2">histidine kinase</fullName>
        <ecNumber evidence="2">2.7.13.3</ecNumber>
    </recommendedName>
</protein>
<dbReference type="Gene3D" id="3.30.450.40">
    <property type="match status" value="1"/>
</dbReference>
<dbReference type="PANTHER" id="PTHR43711">
    <property type="entry name" value="TWO-COMPONENT HISTIDINE KINASE"/>
    <property type="match status" value="1"/>
</dbReference>
<proteinExistence type="predicted"/>
<evidence type="ECO:0000313" key="10">
    <source>
        <dbReference type="Proteomes" id="UP000055060"/>
    </source>
</evidence>
<name>A0A0S7BHR5_9CHLR</name>
<evidence type="ECO:0000256" key="1">
    <source>
        <dbReference type="ARBA" id="ARBA00000085"/>
    </source>
</evidence>
<evidence type="ECO:0000259" key="8">
    <source>
        <dbReference type="PROSITE" id="PS50109"/>
    </source>
</evidence>
<dbReference type="InterPro" id="IPR029016">
    <property type="entry name" value="GAF-like_dom_sf"/>
</dbReference>
<gene>
    <name evidence="9" type="ORF">LARV_02894</name>
</gene>
<dbReference type="SMART" id="SM00388">
    <property type="entry name" value="HisKA"/>
    <property type="match status" value="1"/>
</dbReference>
<keyword evidence="10" id="KW-1185">Reference proteome</keyword>
<keyword evidence="4" id="KW-0808">Transferase</keyword>
<dbReference type="EC" id="2.7.13.3" evidence="2"/>
<evidence type="ECO:0000256" key="3">
    <source>
        <dbReference type="ARBA" id="ARBA00022553"/>
    </source>
</evidence>
<dbReference type="Gene3D" id="1.10.287.130">
    <property type="match status" value="1"/>
</dbReference>
<sequence>MKLAVQTSPLTFEDLYKVNQIVVQAKGWKSAVDEIARFIRPHFIFDNLVIYFIDPNTKHIDTAYARAMGRGKKAEADVSWGETVAAQVCNSGQMKLIEPDEPMTIDRLRRPYILGVPLSRKKNILGTIIFIRFGSPPFTEDQIEFAQFMAGEISLLIDDDLRSERLDELEAQHHIFRLQEDFMSTLSHEIRTPLGFIKGYTTTLLRPDTSWDAHTQREFLQIVDNETDRLQELIDDLLDSARLQSGRMQMNFQVVRLDAVINDLIMRMHLHQPDMVINLDCDQPLNLIEGDPVRLAQVLQNLLNNAAKYAPGSEVWVNIRNIENGAQIDVIDHGPGIPPQYVPYIFDRFFRNPEQAPNVHGNGLGLFICKQIIEAHQGDISVKSTPGVGSTFTVFLRDHI</sequence>
<dbReference type="Proteomes" id="UP000055060">
    <property type="component" value="Unassembled WGS sequence"/>
</dbReference>
<dbReference type="SMART" id="SM00387">
    <property type="entry name" value="HATPase_c"/>
    <property type="match status" value="1"/>
</dbReference>
<dbReference type="CDD" id="cd00082">
    <property type="entry name" value="HisKA"/>
    <property type="match status" value="1"/>
</dbReference>
<dbReference type="Pfam" id="PF00512">
    <property type="entry name" value="HisKA"/>
    <property type="match status" value="1"/>
</dbReference>
<dbReference type="SUPFAM" id="SSF47384">
    <property type="entry name" value="Homodimeric domain of signal transducing histidine kinase"/>
    <property type="match status" value="1"/>
</dbReference>
<dbReference type="InterPro" id="IPR005467">
    <property type="entry name" value="His_kinase_dom"/>
</dbReference>
<dbReference type="InterPro" id="IPR050736">
    <property type="entry name" value="Sensor_HK_Regulatory"/>
</dbReference>
<organism evidence="9">
    <name type="scientific">Longilinea arvoryzae</name>
    <dbReference type="NCBI Taxonomy" id="360412"/>
    <lineage>
        <taxon>Bacteria</taxon>
        <taxon>Bacillati</taxon>
        <taxon>Chloroflexota</taxon>
        <taxon>Anaerolineae</taxon>
        <taxon>Anaerolineales</taxon>
        <taxon>Anaerolineaceae</taxon>
        <taxon>Longilinea</taxon>
    </lineage>
</organism>
<keyword evidence="5 9" id="KW-0418">Kinase</keyword>
<keyword evidence="7" id="KW-0472">Membrane</keyword>
<dbReference type="EMBL" id="DF967972">
    <property type="protein sequence ID" value="GAP15113.1"/>
    <property type="molecule type" value="Genomic_DNA"/>
</dbReference>
<dbReference type="InterPro" id="IPR003594">
    <property type="entry name" value="HATPase_dom"/>
</dbReference>
<feature type="domain" description="Histidine kinase" evidence="8">
    <location>
        <begin position="185"/>
        <end position="400"/>
    </location>
</feature>
<dbReference type="PANTHER" id="PTHR43711:SF1">
    <property type="entry name" value="HISTIDINE KINASE 1"/>
    <property type="match status" value="1"/>
</dbReference>
<dbReference type="InterPro" id="IPR003661">
    <property type="entry name" value="HisK_dim/P_dom"/>
</dbReference>
<dbReference type="GO" id="GO:0000155">
    <property type="term" value="F:phosphorelay sensor kinase activity"/>
    <property type="evidence" value="ECO:0007669"/>
    <property type="project" value="InterPro"/>
</dbReference>
<keyword evidence="6" id="KW-0902">Two-component regulatory system</keyword>
<accession>A0A0S7BHR5</accession>
<evidence type="ECO:0000256" key="2">
    <source>
        <dbReference type="ARBA" id="ARBA00012438"/>
    </source>
</evidence>
<keyword evidence="3" id="KW-0597">Phosphoprotein</keyword>
<dbReference type="InterPro" id="IPR036097">
    <property type="entry name" value="HisK_dim/P_sf"/>
</dbReference>
<dbReference type="SUPFAM" id="SSF55781">
    <property type="entry name" value="GAF domain-like"/>
    <property type="match status" value="1"/>
</dbReference>
<dbReference type="InterPro" id="IPR036890">
    <property type="entry name" value="HATPase_C_sf"/>
</dbReference>
<dbReference type="PRINTS" id="PR00344">
    <property type="entry name" value="BCTRLSENSOR"/>
</dbReference>
<dbReference type="SUPFAM" id="SSF55874">
    <property type="entry name" value="ATPase domain of HSP90 chaperone/DNA topoisomerase II/histidine kinase"/>
    <property type="match status" value="1"/>
</dbReference>
<dbReference type="AlphaFoldDB" id="A0A0S7BHR5"/>
<dbReference type="InterPro" id="IPR003018">
    <property type="entry name" value="GAF"/>
</dbReference>
<dbReference type="InterPro" id="IPR004358">
    <property type="entry name" value="Sig_transdc_His_kin-like_C"/>
</dbReference>
<dbReference type="Pfam" id="PF02518">
    <property type="entry name" value="HATPase_c"/>
    <property type="match status" value="1"/>
</dbReference>
<dbReference type="STRING" id="360412.LARV_02894"/>
<comment type="catalytic activity">
    <reaction evidence="1">
        <text>ATP + protein L-histidine = ADP + protein N-phospho-L-histidine.</text>
        <dbReference type="EC" id="2.7.13.3"/>
    </reaction>
</comment>
<evidence type="ECO:0000313" key="9">
    <source>
        <dbReference type="EMBL" id="GAP15113.1"/>
    </source>
</evidence>
<dbReference type="OrthoDB" id="9777816at2"/>
<evidence type="ECO:0000256" key="4">
    <source>
        <dbReference type="ARBA" id="ARBA00022679"/>
    </source>
</evidence>
<evidence type="ECO:0000256" key="7">
    <source>
        <dbReference type="ARBA" id="ARBA00023136"/>
    </source>
</evidence>
<dbReference type="FunFam" id="1.10.287.130:FF:000001">
    <property type="entry name" value="Two-component sensor histidine kinase"/>
    <property type="match status" value="1"/>
</dbReference>
<dbReference type="FunFam" id="3.30.565.10:FF:000006">
    <property type="entry name" value="Sensor histidine kinase WalK"/>
    <property type="match status" value="1"/>
</dbReference>
<reference evidence="9" key="1">
    <citation type="submission" date="2015-07" db="EMBL/GenBank/DDBJ databases">
        <title>Draft Genome Sequences of Anaerolinea thermolimosa IMO-1, Bellilinea caldifistulae GOMI-1, Leptolinea tardivitalis YMTK-2, Levilinea saccharolytica KIBI-1,Longilinea arvoryzae KOME-1, Previously Described as Members of the Anaerolineaceae (Chloroflexi).</title>
        <authorList>
            <person name="Sekiguchi Y."/>
            <person name="Ohashi A."/>
            <person name="Matsuura N."/>
            <person name="Tourlousse M.D."/>
        </authorList>
    </citation>
    <scope>NUCLEOTIDE SEQUENCE [LARGE SCALE GENOMIC DNA]</scope>
    <source>
        <strain evidence="9">KOME-1</strain>
    </source>
</reference>
<evidence type="ECO:0000256" key="5">
    <source>
        <dbReference type="ARBA" id="ARBA00022777"/>
    </source>
</evidence>